<sequence length="107" mass="10851">MSGTQPYEPPQSPLSDPEPQGDSGSVAGGIGLAWLIMILGGILLISTRVFPLLLLLPVGILVAGIVMLAGNKQRTGKGLLLGLASIFAVALLLVAACFGMLRGGIGE</sequence>
<feature type="transmembrane region" description="Helical" evidence="2">
    <location>
        <begin position="26"/>
        <end position="45"/>
    </location>
</feature>
<evidence type="ECO:0000256" key="1">
    <source>
        <dbReference type="SAM" id="MobiDB-lite"/>
    </source>
</evidence>
<accession>A0A3S0PJR6</accession>
<organism evidence="3 4">
    <name type="scientific">Dyella choica</name>
    <dbReference type="NCBI Taxonomy" id="1927959"/>
    <lineage>
        <taxon>Bacteria</taxon>
        <taxon>Pseudomonadati</taxon>
        <taxon>Pseudomonadota</taxon>
        <taxon>Gammaproteobacteria</taxon>
        <taxon>Lysobacterales</taxon>
        <taxon>Rhodanobacteraceae</taxon>
        <taxon>Dyella</taxon>
    </lineage>
</organism>
<keyword evidence="2" id="KW-1133">Transmembrane helix</keyword>
<feature type="transmembrane region" description="Helical" evidence="2">
    <location>
        <begin position="52"/>
        <end position="69"/>
    </location>
</feature>
<gene>
    <name evidence="3" type="ORF">EKH80_18240</name>
</gene>
<evidence type="ECO:0000313" key="4">
    <source>
        <dbReference type="Proteomes" id="UP000274358"/>
    </source>
</evidence>
<protein>
    <submittedName>
        <fullName evidence="3">Uncharacterized protein</fullName>
    </submittedName>
</protein>
<dbReference type="EMBL" id="RYYV01000017">
    <property type="protein sequence ID" value="RUL71836.1"/>
    <property type="molecule type" value="Genomic_DNA"/>
</dbReference>
<feature type="transmembrane region" description="Helical" evidence="2">
    <location>
        <begin position="81"/>
        <end position="101"/>
    </location>
</feature>
<proteinExistence type="predicted"/>
<evidence type="ECO:0000313" key="3">
    <source>
        <dbReference type="EMBL" id="RUL71836.1"/>
    </source>
</evidence>
<dbReference type="Proteomes" id="UP000274358">
    <property type="component" value="Unassembled WGS sequence"/>
</dbReference>
<feature type="region of interest" description="Disordered" evidence="1">
    <location>
        <begin position="1"/>
        <end position="23"/>
    </location>
</feature>
<name>A0A3S0PJR6_9GAMM</name>
<reference evidence="3 4" key="1">
    <citation type="submission" date="2018-12" db="EMBL/GenBank/DDBJ databases">
        <title>Dyella dinghuensis sp. nov. DHOA06 and Dyella choica sp. nov. 4M-K27, isolated from forest soil.</title>
        <authorList>
            <person name="Qiu L.-H."/>
            <person name="Gao Z.-H."/>
        </authorList>
    </citation>
    <scope>NUCLEOTIDE SEQUENCE [LARGE SCALE GENOMIC DNA]</scope>
    <source>
        <strain evidence="3 4">4M-K27</strain>
    </source>
</reference>
<keyword evidence="2" id="KW-0472">Membrane</keyword>
<evidence type="ECO:0000256" key="2">
    <source>
        <dbReference type="SAM" id="Phobius"/>
    </source>
</evidence>
<dbReference type="RefSeq" id="WP_126686226.1">
    <property type="nucleotide sequence ID" value="NZ_RYYV01000017.1"/>
</dbReference>
<keyword evidence="2" id="KW-0812">Transmembrane</keyword>
<keyword evidence="4" id="KW-1185">Reference proteome</keyword>
<comment type="caution">
    <text evidence="3">The sequence shown here is derived from an EMBL/GenBank/DDBJ whole genome shotgun (WGS) entry which is preliminary data.</text>
</comment>
<dbReference type="AlphaFoldDB" id="A0A3S0PJR6"/>